<dbReference type="Proteomes" id="UP000294933">
    <property type="component" value="Unassembled WGS sequence"/>
</dbReference>
<evidence type="ECO:0000313" key="2">
    <source>
        <dbReference type="EMBL" id="TDL27158.1"/>
    </source>
</evidence>
<accession>A0A4Y7QIT7</accession>
<dbReference type="VEuPathDB" id="FungiDB:BD410DRAFT_836225"/>
<evidence type="ECO:0000313" key="3">
    <source>
        <dbReference type="Proteomes" id="UP000294933"/>
    </source>
</evidence>
<organism evidence="2 3">
    <name type="scientific">Rickenella mellea</name>
    <dbReference type="NCBI Taxonomy" id="50990"/>
    <lineage>
        <taxon>Eukaryota</taxon>
        <taxon>Fungi</taxon>
        <taxon>Dikarya</taxon>
        <taxon>Basidiomycota</taxon>
        <taxon>Agaricomycotina</taxon>
        <taxon>Agaricomycetes</taxon>
        <taxon>Hymenochaetales</taxon>
        <taxon>Rickenellaceae</taxon>
        <taxon>Rickenella</taxon>
    </lineage>
</organism>
<name>A0A4Y7QIT7_9AGAM</name>
<evidence type="ECO:0000256" key="1">
    <source>
        <dbReference type="SAM" id="MobiDB-lite"/>
    </source>
</evidence>
<feature type="compositionally biased region" description="Polar residues" evidence="1">
    <location>
        <begin position="44"/>
        <end position="59"/>
    </location>
</feature>
<dbReference type="AlphaFoldDB" id="A0A4Y7QIT7"/>
<sequence length="383" mass="43051">MSSHSFHSARPLVEIPSFNTLLTNIGNMPMLPDDSAAHRGRARLTSSPVHYQSPTRPRTEQSVHAYPSQGLMPPAQIRHGRDVRAPERSRHVILSDREAADTLMFMRSGGTPRKPEVSQNRAPALPSVERYERPKTPTRVSFLPPITPDRLRADSSWIHCSPSTWSSPSQAQLIPVQPSHPKSMNNPAPIRDANAQSPIQQEPWNDAELSTASIAPKRTLTPLVDKKQPHLKWLGQRFVPMFQLMGPNQQRCDLQSASCFRIAESGLPIDKVELKQRGYRDVGLDVATPEIILSITWPGYPAEIGCIRKVMRPVHGAFSEITIALMISMMVEELAARVHKSGAPIDPKFHTYELNKKLTTRNLRFTHLLHCFQNVYQPLLCFC</sequence>
<keyword evidence="3" id="KW-1185">Reference proteome</keyword>
<dbReference type="EMBL" id="ML170160">
    <property type="protein sequence ID" value="TDL27158.1"/>
    <property type="molecule type" value="Genomic_DNA"/>
</dbReference>
<gene>
    <name evidence="2" type="ORF">BD410DRAFT_836225</name>
</gene>
<proteinExistence type="predicted"/>
<reference evidence="2 3" key="1">
    <citation type="submission" date="2018-06" db="EMBL/GenBank/DDBJ databases">
        <title>A transcriptomic atlas of mushroom development highlights an independent origin of complex multicellularity.</title>
        <authorList>
            <consortium name="DOE Joint Genome Institute"/>
            <person name="Krizsan K."/>
            <person name="Almasi E."/>
            <person name="Merenyi Z."/>
            <person name="Sahu N."/>
            <person name="Viragh M."/>
            <person name="Koszo T."/>
            <person name="Mondo S."/>
            <person name="Kiss B."/>
            <person name="Balint B."/>
            <person name="Kues U."/>
            <person name="Barry K."/>
            <person name="Hegedus J.C."/>
            <person name="Henrissat B."/>
            <person name="Johnson J."/>
            <person name="Lipzen A."/>
            <person name="Ohm R."/>
            <person name="Nagy I."/>
            <person name="Pangilinan J."/>
            <person name="Yan J."/>
            <person name="Xiong Y."/>
            <person name="Grigoriev I.V."/>
            <person name="Hibbett D.S."/>
            <person name="Nagy L.G."/>
        </authorList>
    </citation>
    <scope>NUCLEOTIDE SEQUENCE [LARGE SCALE GENOMIC DNA]</scope>
    <source>
        <strain evidence="2 3">SZMC22713</strain>
    </source>
</reference>
<feature type="region of interest" description="Disordered" evidence="1">
    <location>
        <begin position="32"/>
        <end position="59"/>
    </location>
</feature>
<protein>
    <submittedName>
        <fullName evidence="2">Uncharacterized protein</fullName>
    </submittedName>
</protein>